<dbReference type="InterPro" id="IPR037316">
    <property type="entry name" value="Yen1_H3TH"/>
</dbReference>
<evidence type="ECO:0000259" key="5">
    <source>
        <dbReference type="SMART" id="SM00485"/>
    </source>
</evidence>
<feature type="region of interest" description="Disordered" evidence="3">
    <location>
        <begin position="517"/>
        <end position="743"/>
    </location>
</feature>
<proteinExistence type="predicted"/>
<dbReference type="OrthoDB" id="2959108at2759"/>
<sequence>MGVQGLWDILRPAGENFSLARLAVESGFLDNKKHRGYRIGIDASIWFFHALGGREGENPELRTIFFRCARLAAMPYHPIFVFDGPKRPKIKRGKAVGGGQHWMVNSLRTVLEAFGFECRTAPGEAEAELAYLNRIGVIDAVLSDDVDCFLFAAKTVIRNSSATLSGNKKHGAKNSDGKDDGQHVNLYRSEDIERHPKINLTHGGLILIALLRGGDYDQQGIDGCGINVAHALARAGFGDSLLEAARSSNSGALAAFLPTWRQALRHELTTNASGFATRKSPSVAKRITEDFPRLDVLRCYTHPITSESEGVGMRGLDALWNIPFDVAKIARVCEMYFEWGIERTVIKRFRSFLWPGAVLRTMLQIARERDADGSSANPNSNVETPSKALARTLGGLDLREEADTDDEELFQLVKKIHSERQHSSTDNILEYRLEIDPTEFVAKARSGIQGTRIETEDSAAARFGSDVEDDDGEEVGKKRRGTKPPPDPNSTLRIWLPAVMVEYAYPELVASYREKKLAKENKKTKATTSKKTAMAEEEEEESEGTPVKKPLKVKQSKAKATKSAKPSKATGAENDIDAVTSKTKAKSKSNLTTAESDDRGKNTKSKAQMIFESLDDNPFIVSVTTPKRSKASFSMDTPQSSPSKTPLKPRPFPMSSDVEDAFMLAGPSKQVRRRNRVSSASSEEGAENGPRKSPRKTPEQTSPRKPSRAASPSPMRPRLGPKIRPLQLAASRKPQPKVANEDDVVVISSDTDEDNMLGAKVVKAMPEARKPFHKANSNIIDLT</sequence>
<dbReference type="Pfam" id="PF00752">
    <property type="entry name" value="XPG_N"/>
    <property type="match status" value="1"/>
</dbReference>
<accession>A0A0C9TKC0</accession>
<dbReference type="GO" id="GO:0008821">
    <property type="term" value="F:crossover junction DNA endonuclease activity"/>
    <property type="evidence" value="ECO:0007669"/>
    <property type="project" value="InterPro"/>
</dbReference>
<dbReference type="SUPFAM" id="SSF47807">
    <property type="entry name" value="5' to 3' exonuclease, C-terminal subdomain"/>
    <property type="match status" value="1"/>
</dbReference>
<evidence type="ECO:0008006" key="8">
    <source>
        <dbReference type="Google" id="ProtNLM"/>
    </source>
</evidence>
<feature type="compositionally biased region" description="Low complexity" evidence="3">
    <location>
        <begin position="578"/>
        <end position="594"/>
    </location>
</feature>
<dbReference type="PANTHER" id="PTHR11081">
    <property type="entry name" value="FLAP ENDONUCLEASE FAMILY MEMBER"/>
    <property type="match status" value="1"/>
</dbReference>
<dbReference type="InterPro" id="IPR006086">
    <property type="entry name" value="XPG-I_dom"/>
</dbReference>
<feature type="compositionally biased region" description="Basic residues" evidence="3">
    <location>
        <begin position="549"/>
        <end position="562"/>
    </location>
</feature>
<dbReference type="HOGENOM" id="CLU_007575_1_0_1"/>
<dbReference type="InterPro" id="IPR041177">
    <property type="entry name" value="GEN1_C"/>
</dbReference>
<reference evidence="6 7" key="1">
    <citation type="submission" date="2014-06" db="EMBL/GenBank/DDBJ databases">
        <title>Evolutionary Origins and Diversification of the Mycorrhizal Mutualists.</title>
        <authorList>
            <consortium name="DOE Joint Genome Institute"/>
            <consortium name="Mycorrhizal Genomics Consortium"/>
            <person name="Kohler A."/>
            <person name="Kuo A."/>
            <person name="Nagy L.G."/>
            <person name="Floudas D."/>
            <person name="Copeland A."/>
            <person name="Barry K.W."/>
            <person name="Cichocki N."/>
            <person name="Veneault-Fourrey C."/>
            <person name="LaButti K."/>
            <person name="Lindquist E.A."/>
            <person name="Lipzen A."/>
            <person name="Lundell T."/>
            <person name="Morin E."/>
            <person name="Murat C."/>
            <person name="Riley R."/>
            <person name="Ohm R."/>
            <person name="Sun H."/>
            <person name="Tunlid A."/>
            <person name="Henrissat B."/>
            <person name="Grigoriev I.V."/>
            <person name="Hibbett D.S."/>
            <person name="Martin F."/>
        </authorList>
    </citation>
    <scope>NUCLEOTIDE SEQUENCE [LARGE SCALE GENOMIC DNA]</scope>
    <source>
        <strain evidence="6 7">SS14</strain>
    </source>
</reference>
<dbReference type="PRINTS" id="PR00853">
    <property type="entry name" value="XPGRADSUPER"/>
</dbReference>
<dbReference type="InterPro" id="IPR006085">
    <property type="entry name" value="XPG_DNA_repair_N"/>
</dbReference>
<dbReference type="InterPro" id="IPR036279">
    <property type="entry name" value="5-3_exonuclease_C_sf"/>
</dbReference>
<dbReference type="Gene3D" id="3.40.50.1010">
    <property type="entry name" value="5'-nuclease"/>
    <property type="match status" value="2"/>
</dbReference>
<keyword evidence="7" id="KW-1185">Reference proteome</keyword>
<dbReference type="SUPFAM" id="SSF88723">
    <property type="entry name" value="PIN domain-like"/>
    <property type="match status" value="1"/>
</dbReference>
<dbReference type="SMART" id="SM00485">
    <property type="entry name" value="XPGN"/>
    <property type="match status" value="1"/>
</dbReference>
<dbReference type="Pfam" id="PF18380">
    <property type="entry name" value="GEN1_C"/>
    <property type="match status" value="1"/>
</dbReference>
<evidence type="ECO:0000256" key="1">
    <source>
        <dbReference type="ARBA" id="ARBA00022722"/>
    </source>
</evidence>
<dbReference type="CDD" id="cd09870">
    <property type="entry name" value="PIN_YEN1"/>
    <property type="match status" value="1"/>
</dbReference>
<dbReference type="GO" id="GO:0006281">
    <property type="term" value="P:DNA repair"/>
    <property type="evidence" value="ECO:0007669"/>
    <property type="project" value="UniProtKB-ARBA"/>
</dbReference>
<feature type="compositionally biased region" description="Polar residues" evidence="3">
    <location>
        <begin position="622"/>
        <end position="644"/>
    </location>
</feature>
<name>A0A0C9TKC0_SPHS4</name>
<dbReference type="InterPro" id="IPR006084">
    <property type="entry name" value="XPG/Rad2"/>
</dbReference>
<protein>
    <recommendedName>
        <fullName evidence="8">XPG-I domain-containing protein</fullName>
    </recommendedName>
</protein>
<keyword evidence="1" id="KW-0540">Nuclease</keyword>
<dbReference type="GO" id="GO:0017108">
    <property type="term" value="F:5'-flap endonuclease activity"/>
    <property type="evidence" value="ECO:0007669"/>
    <property type="project" value="TreeGrafter"/>
</dbReference>
<evidence type="ECO:0000259" key="4">
    <source>
        <dbReference type="SMART" id="SM00484"/>
    </source>
</evidence>
<feature type="compositionally biased region" description="Low complexity" evidence="3">
    <location>
        <begin position="708"/>
        <end position="718"/>
    </location>
</feature>
<organism evidence="6 7">
    <name type="scientific">Sphaerobolus stellatus (strain SS14)</name>
    <dbReference type="NCBI Taxonomy" id="990650"/>
    <lineage>
        <taxon>Eukaryota</taxon>
        <taxon>Fungi</taxon>
        <taxon>Dikarya</taxon>
        <taxon>Basidiomycota</taxon>
        <taxon>Agaricomycotina</taxon>
        <taxon>Agaricomycetes</taxon>
        <taxon>Phallomycetidae</taxon>
        <taxon>Geastrales</taxon>
        <taxon>Sphaerobolaceae</taxon>
        <taxon>Sphaerobolus</taxon>
    </lineage>
</organism>
<dbReference type="Proteomes" id="UP000054279">
    <property type="component" value="Unassembled WGS sequence"/>
</dbReference>
<dbReference type="CDD" id="cd09906">
    <property type="entry name" value="H3TH_YEN1"/>
    <property type="match status" value="1"/>
</dbReference>
<evidence type="ECO:0000256" key="2">
    <source>
        <dbReference type="ARBA" id="ARBA00022801"/>
    </source>
</evidence>
<dbReference type="EMBL" id="KN837267">
    <property type="protein sequence ID" value="KIJ30193.1"/>
    <property type="molecule type" value="Genomic_DNA"/>
</dbReference>
<dbReference type="Pfam" id="PF00867">
    <property type="entry name" value="XPG_I"/>
    <property type="match status" value="1"/>
</dbReference>
<dbReference type="SMART" id="SM00484">
    <property type="entry name" value="XPGI"/>
    <property type="match status" value="1"/>
</dbReference>
<evidence type="ECO:0000256" key="3">
    <source>
        <dbReference type="SAM" id="MobiDB-lite"/>
    </source>
</evidence>
<evidence type="ECO:0000313" key="7">
    <source>
        <dbReference type="Proteomes" id="UP000054279"/>
    </source>
</evidence>
<keyword evidence="2" id="KW-0378">Hydrolase</keyword>
<feature type="domain" description="XPG N-terminal" evidence="5">
    <location>
        <begin position="1"/>
        <end position="95"/>
    </location>
</feature>
<gene>
    <name evidence="6" type="ORF">M422DRAFT_71065</name>
</gene>
<feature type="region of interest" description="Disordered" evidence="3">
    <location>
        <begin position="452"/>
        <end position="492"/>
    </location>
</feature>
<dbReference type="InterPro" id="IPR029060">
    <property type="entry name" value="PIN-like_dom_sf"/>
</dbReference>
<dbReference type="PANTHER" id="PTHR11081:SF75">
    <property type="entry name" value="ENDONUCLEASE, PUTATIVE (AFU_ORTHOLOGUE AFUA_3G13260)-RELATED"/>
    <property type="match status" value="1"/>
</dbReference>
<feature type="domain" description="XPG-I" evidence="4">
    <location>
        <begin position="112"/>
        <end position="192"/>
    </location>
</feature>
<evidence type="ECO:0000313" key="6">
    <source>
        <dbReference type="EMBL" id="KIJ30193.1"/>
    </source>
</evidence>
<dbReference type="AlphaFoldDB" id="A0A0C9TKC0"/>